<dbReference type="InterPro" id="IPR040576">
    <property type="entry name" value="DLP_helical"/>
</dbReference>
<dbReference type="eggNOG" id="COG0699">
    <property type="taxonomic scope" value="Bacteria"/>
</dbReference>
<evidence type="ECO:0000256" key="1">
    <source>
        <dbReference type="SAM" id="Coils"/>
    </source>
</evidence>
<feature type="domain" description="Dynamin-like helical" evidence="3">
    <location>
        <begin position="1011"/>
        <end position="1174"/>
    </location>
</feature>
<dbReference type="SUPFAM" id="SSF52540">
    <property type="entry name" value="P-loop containing nucleoside triphosphate hydrolases"/>
    <property type="match status" value="2"/>
</dbReference>
<dbReference type="Gene3D" id="3.40.50.300">
    <property type="entry name" value="P-loop containing nucleotide triphosphate hydrolases"/>
    <property type="match status" value="2"/>
</dbReference>
<evidence type="ECO:0000313" key="4">
    <source>
        <dbReference type="EMBL" id="GAB92725.1"/>
    </source>
</evidence>
<dbReference type="Pfam" id="PF01926">
    <property type="entry name" value="MMR_HSR1"/>
    <property type="match status" value="2"/>
</dbReference>
<dbReference type="Proteomes" id="UP000008363">
    <property type="component" value="Unassembled WGS sequence"/>
</dbReference>
<evidence type="ECO:0008006" key="6">
    <source>
        <dbReference type="Google" id="ProtNLM"/>
    </source>
</evidence>
<feature type="domain" description="G" evidence="2">
    <location>
        <begin position="80"/>
        <end position="191"/>
    </location>
</feature>
<dbReference type="GO" id="GO:0030488">
    <property type="term" value="P:tRNA methylation"/>
    <property type="evidence" value="ECO:0007669"/>
    <property type="project" value="TreeGrafter"/>
</dbReference>
<dbReference type="PANTHER" id="PTHR42714">
    <property type="entry name" value="TRNA MODIFICATION GTPASE GTPBP3"/>
    <property type="match status" value="1"/>
</dbReference>
<name>K6W0M8_9ACTN</name>
<dbReference type="AlphaFoldDB" id="K6W0M8"/>
<feature type="domain" description="G" evidence="2">
    <location>
        <begin position="728"/>
        <end position="823"/>
    </location>
</feature>
<dbReference type="InterPro" id="IPR006073">
    <property type="entry name" value="GTP-bd"/>
</dbReference>
<organism evidence="4 5">
    <name type="scientific">Gordonia rhizosphera NBRC 16068</name>
    <dbReference type="NCBI Taxonomy" id="1108045"/>
    <lineage>
        <taxon>Bacteria</taxon>
        <taxon>Bacillati</taxon>
        <taxon>Actinomycetota</taxon>
        <taxon>Actinomycetes</taxon>
        <taxon>Mycobacteriales</taxon>
        <taxon>Gordoniaceae</taxon>
        <taxon>Gordonia</taxon>
    </lineage>
</organism>
<keyword evidence="5" id="KW-1185">Reference proteome</keyword>
<evidence type="ECO:0000313" key="5">
    <source>
        <dbReference type="Proteomes" id="UP000008363"/>
    </source>
</evidence>
<dbReference type="GO" id="GO:0005525">
    <property type="term" value="F:GTP binding"/>
    <property type="evidence" value="ECO:0007669"/>
    <property type="project" value="InterPro"/>
</dbReference>
<dbReference type="RefSeq" id="WP_006337408.1">
    <property type="nucleotide sequence ID" value="NZ_BAHC01000188.1"/>
</dbReference>
<feature type="coiled-coil region" evidence="1">
    <location>
        <begin position="9"/>
        <end position="36"/>
    </location>
</feature>
<dbReference type="GO" id="GO:0005737">
    <property type="term" value="C:cytoplasm"/>
    <property type="evidence" value="ECO:0007669"/>
    <property type="project" value="TreeGrafter"/>
</dbReference>
<proteinExistence type="predicted"/>
<evidence type="ECO:0000259" key="2">
    <source>
        <dbReference type="Pfam" id="PF01926"/>
    </source>
</evidence>
<dbReference type="eggNOG" id="COG0486">
    <property type="taxonomic scope" value="Bacteria"/>
</dbReference>
<dbReference type="GO" id="GO:0002098">
    <property type="term" value="P:tRNA wobble uridine modification"/>
    <property type="evidence" value="ECO:0007669"/>
    <property type="project" value="TreeGrafter"/>
</dbReference>
<dbReference type="STRING" id="1108045.GORHZ_188_00170"/>
<accession>K6W0M8</accession>
<reference evidence="4 5" key="1">
    <citation type="submission" date="2012-08" db="EMBL/GenBank/DDBJ databases">
        <title>Whole genome shotgun sequence of Gordonia rhizosphera NBRC 16068.</title>
        <authorList>
            <person name="Takarada H."/>
            <person name="Isaki S."/>
            <person name="Hosoyama A."/>
            <person name="Tsuchikane K."/>
            <person name="Katsumata H."/>
            <person name="Baba S."/>
            <person name="Ohji S."/>
            <person name="Yamazaki S."/>
            <person name="Fujita N."/>
        </authorList>
    </citation>
    <scope>NUCLEOTIDE SEQUENCE [LARGE SCALE GENOMIC DNA]</scope>
    <source>
        <strain evidence="4 5">NBRC 16068</strain>
    </source>
</reference>
<dbReference type="Pfam" id="PF18709">
    <property type="entry name" value="DLP_helical"/>
    <property type="match status" value="1"/>
</dbReference>
<dbReference type="CDD" id="cd00882">
    <property type="entry name" value="Ras_like_GTPase"/>
    <property type="match status" value="1"/>
</dbReference>
<sequence length="1259" mass="136840">MTDQHRDLQVEVRRAIDDSQRELRELRKVAHDATKRLRAVKHSKWTRADESDLYRLVEQFAQDTEAHLDHQQQVLDTYNIAFFGRTGAGKSTLMSAFGKLDGGYVSPGESDWTVDVTEIAWQGCRLWDTPGINGWGRTQRRADLEDTARKAVEVADVVLLCFDSQSQQASEFDKVARWVRQYGKPVIAVLNVRNQMWRHPAKVSSSSARENQSRSVREHTDTIRTELARIGLGGTPVVAIQSRRALFARATEPFNGPALKNFEHDRETFGVDYLLENSNFPVLEALITESIAHGGTDLRRRSLREGMRAFLTRMRSEAGDIADAAPPEIARLEARVSGLFQVLGYPSPSDGKKLLGKDIGLIGELEKARNQPFTESLEGSLQRRIRHLIQSHLQPVRQETTRRAEDEVNRAVREGTPLDEELFKARVHREDDVARAVDAIWDATAGYLMNEFKFAAGVAHANPVNIDLNADGIPINSDSMFRKRAAWALRTVSVAAGGATVVLAVPSAANFWNPAGWGGFAVMVAATAVSSVAKFVGDRFADSDAQRRAELHSDGIREALTAVRSHFDSIEARLEAELVKEAWKVGGPLVVAAARGALHLREQSVHIADLDSWLAEQADTIEPSVDPLTVVQAAQRQVQAGHAGRSGNSLWLGEDWLERGSHAQELAVDHLTDEARHVFGNAHLADAKNLDEFLGHAWPQHTSKTLQEWIERVNPSGSDVTPPAGNPTVVVVGDYSSGKSSLVKRLLVELGGHVPDDLHVRGGVATQTARAYDLDTITLVDTPGFQSGQSEHDARALEATADASLVVVVLHVNLLIGDMSLIEQIAKGTDLTVAKGGRILFVVNRADELGVDPATAPADFQLLKARKATELKEALASRDIDVAPEQIHVLAGDPFGAVGARVDITRDDYAANSAWDGVRALADLLSSSAPQTGVAGCTIADADAAANGLLAVQNDLGERVIKLEASCDEAGRVLDATGNGIRDAHLMVRGWQAQLDRIIGPEADKAKSRVRQLTADTLEQLEPIVNEWAANEELLEKIGEFRKRAVTELNSWSGEQSSTVGRRIDTATTIEAMIDLGAGFEARTGESFIAQAAERAGSVGKYGAKFARAAGKRDVVYGAGKAVGVKFKPWGAVKAGSRIAKVAPILAAAAAAADGYSMYAAHSADQKVESERTRGVDFIETQVARLMEAATGMVDEQGSLMYELTTRTTELATHRERFDCVMQATGSEIAVCGGRRDEIAELLTEYRALSNEDDGSVQQ</sequence>
<gene>
    <name evidence="4" type="ORF">GORHZ_188_00170</name>
</gene>
<dbReference type="InterPro" id="IPR027417">
    <property type="entry name" value="P-loop_NTPase"/>
</dbReference>
<evidence type="ECO:0000259" key="3">
    <source>
        <dbReference type="Pfam" id="PF18709"/>
    </source>
</evidence>
<protein>
    <recommendedName>
        <fullName evidence="6">G domain-containing protein</fullName>
    </recommendedName>
</protein>
<dbReference type="EMBL" id="BAHC01000188">
    <property type="protein sequence ID" value="GAB92725.1"/>
    <property type="molecule type" value="Genomic_DNA"/>
</dbReference>
<comment type="caution">
    <text evidence="4">The sequence shown here is derived from an EMBL/GenBank/DDBJ whole genome shotgun (WGS) entry which is preliminary data.</text>
</comment>
<keyword evidence="1" id="KW-0175">Coiled coil</keyword>
<dbReference type="PANTHER" id="PTHR42714:SF6">
    <property type="entry name" value="TRANSLATION INITIATION FACTOR IF-2"/>
    <property type="match status" value="1"/>
</dbReference>